<sequence length="64" mass="7241">FLSLRTDVDVILLFVLREVLWLGQARISGEEKKGAGFAVSIPEHHGRARPRDLLLWSRSASWSP</sequence>
<organism evidence="2 3">
    <name type="scientific">Ataeniobius toweri</name>
    <dbReference type="NCBI Taxonomy" id="208326"/>
    <lineage>
        <taxon>Eukaryota</taxon>
        <taxon>Metazoa</taxon>
        <taxon>Chordata</taxon>
        <taxon>Craniata</taxon>
        <taxon>Vertebrata</taxon>
        <taxon>Euteleostomi</taxon>
        <taxon>Actinopterygii</taxon>
        <taxon>Neopterygii</taxon>
        <taxon>Teleostei</taxon>
        <taxon>Neoteleostei</taxon>
        <taxon>Acanthomorphata</taxon>
        <taxon>Ovalentaria</taxon>
        <taxon>Atherinomorphae</taxon>
        <taxon>Cyprinodontiformes</taxon>
        <taxon>Goodeidae</taxon>
        <taxon>Ataeniobius</taxon>
    </lineage>
</organism>
<accession>A0ABU7BNZ2</accession>
<evidence type="ECO:0000313" key="2">
    <source>
        <dbReference type="EMBL" id="MED6252142.1"/>
    </source>
</evidence>
<feature type="signal peptide" evidence="1">
    <location>
        <begin position="1"/>
        <end position="25"/>
    </location>
</feature>
<comment type="caution">
    <text evidence="2">The sequence shown here is derived from an EMBL/GenBank/DDBJ whole genome shotgun (WGS) entry which is preliminary data.</text>
</comment>
<dbReference type="EMBL" id="JAHUTI010060890">
    <property type="protein sequence ID" value="MED6252142.1"/>
    <property type="molecule type" value="Genomic_DNA"/>
</dbReference>
<feature type="non-terminal residue" evidence="2">
    <location>
        <position position="1"/>
    </location>
</feature>
<protein>
    <submittedName>
        <fullName evidence="2">Uncharacterized protein</fullName>
    </submittedName>
</protein>
<reference evidence="2 3" key="1">
    <citation type="submission" date="2021-07" db="EMBL/GenBank/DDBJ databases">
        <authorList>
            <person name="Palmer J.M."/>
        </authorList>
    </citation>
    <scope>NUCLEOTIDE SEQUENCE [LARGE SCALE GENOMIC DNA]</scope>
    <source>
        <strain evidence="2 3">AT_MEX2019</strain>
        <tissue evidence="2">Muscle</tissue>
    </source>
</reference>
<evidence type="ECO:0000313" key="3">
    <source>
        <dbReference type="Proteomes" id="UP001345963"/>
    </source>
</evidence>
<dbReference type="Proteomes" id="UP001345963">
    <property type="component" value="Unassembled WGS sequence"/>
</dbReference>
<evidence type="ECO:0000256" key="1">
    <source>
        <dbReference type="SAM" id="SignalP"/>
    </source>
</evidence>
<keyword evidence="3" id="KW-1185">Reference proteome</keyword>
<feature type="chain" id="PRO_5046355170" evidence="1">
    <location>
        <begin position="26"/>
        <end position="64"/>
    </location>
</feature>
<proteinExistence type="predicted"/>
<name>A0ABU7BNZ2_9TELE</name>
<gene>
    <name evidence="2" type="ORF">ATANTOWER_007587</name>
</gene>
<keyword evidence="1" id="KW-0732">Signal</keyword>